<feature type="signal peptide" evidence="2">
    <location>
        <begin position="1"/>
        <end position="25"/>
    </location>
</feature>
<dbReference type="RefSeq" id="WP_219354314.1">
    <property type="nucleotide sequence ID" value="NZ_CP080034.1"/>
</dbReference>
<dbReference type="Proteomes" id="UP000824334">
    <property type="component" value="Chromosome"/>
</dbReference>
<evidence type="ECO:0008006" key="5">
    <source>
        <dbReference type="Google" id="ProtNLM"/>
    </source>
</evidence>
<feature type="chain" id="PRO_5046798783" description="Lipoprotein" evidence="2">
    <location>
        <begin position="26"/>
        <end position="166"/>
    </location>
</feature>
<sequence length="166" mass="17354">MKTTVTAIALTSVFSLALAACNSPAADKPAAPADTAPVAEQAAQQPASAPVSAAEEEAAMAGRSARAVFPVGFRGNWDYSDDGCAKDESGTRFAITENQIKGYEDTSTLTALEALDDLTIRVVLDNQSSDGDVTLTQTLRLSPVAGINLRIEQKGETVLAHRCDKV</sequence>
<proteinExistence type="predicted"/>
<evidence type="ECO:0000313" key="4">
    <source>
        <dbReference type="Proteomes" id="UP000824334"/>
    </source>
</evidence>
<dbReference type="GeneID" id="94375116"/>
<reference evidence="3 4" key="1">
    <citation type="submission" date="2021-07" db="EMBL/GenBank/DDBJ databases">
        <title>Isolation and characterization of bacteria from a gold mining with a capacity of golden bioaccumulation.</title>
        <authorList>
            <person name="Yang X.J."/>
        </authorList>
    </citation>
    <scope>NUCLEOTIDE SEQUENCE [LARGE SCALE GENOMIC DNA]</scope>
    <source>
        <strain evidence="3 4">Au29</strain>
    </source>
</reference>
<feature type="region of interest" description="Disordered" evidence="1">
    <location>
        <begin position="26"/>
        <end position="53"/>
    </location>
</feature>
<dbReference type="EMBL" id="CP080034">
    <property type="protein sequence ID" value="QYC11795.1"/>
    <property type="molecule type" value="Genomic_DNA"/>
</dbReference>
<name>A0ABX8TKP2_9CAUL</name>
<evidence type="ECO:0000256" key="2">
    <source>
        <dbReference type="SAM" id="SignalP"/>
    </source>
</evidence>
<evidence type="ECO:0000256" key="1">
    <source>
        <dbReference type="SAM" id="MobiDB-lite"/>
    </source>
</evidence>
<organism evidence="3 4">
    <name type="scientific">Brevundimonas nasdae</name>
    <dbReference type="NCBI Taxonomy" id="172043"/>
    <lineage>
        <taxon>Bacteria</taxon>
        <taxon>Pseudomonadati</taxon>
        <taxon>Pseudomonadota</taxon>
        <taxon>Alphaproteobacteria</taxon>
        <taxon>Caulobacterales</taxon>
        <taxon>Caulobacteraceae</taxon>
        <taxon>Brevundimonas</taxon>
    </lineage>
</organism>
<keyword evidence="2" id="KW-0732">Signal</keyword>
<dbReference type="PROSITE" id="PS51257">
    <property type="entry name" value="PROKAR_LIPOPROTEIN"/>
    <property type="match status" value="1"/>
</dbReference>
<protein>
    <recommendedName>
        <fullName evidence="5">Lipoprotein</fullName>
    </recommendedName>
</protein>
<evidence type="ECO:0000313" key="3">
    <source>
        <dbReference type="EMBL" id="QYC11795.1"/>
    </source>
</evidence>
<gene>
    <name evidence="3" type="ORF">KWG56_07555</name>
</gene>
<accession>A0ABX8TKP2</accession>
<keyword evidence="4" id="KW-1185">Reference proteome</keyword>